<feature type="region of interest" description="Disordered" evidence="1">
    <location>
        <begin position="1"/>
        <end position="58"/>
    </location>
</feature>
<feature type="compositionally biased region" description="Basic and acidic residues" evidence="1">
    <location>
        <begin position="14"/>
        <end position="23"/>
    </location>
</feature>
<keyword evidence="3" id="KW-1185">Reference proteome</keyword>
<evidence type="ECO:0000313" key="3">
    <source>
        <dbReference type="Proteomes" id="UP000553193"/>
    </source>
</evidence>
<name>A0A840A8W9_9PROT</name>
<reference evidence="2 3" key="1">
    <citation type="submission" date="2020-08" db="EMBL/GenBank/DDBJ databases">
        <title>Genomic Encyclopedia of Type Strains, Phase IV (KMG-IV): sequencing the most valuable type-strain genomes for metagenomic binning, comparative biology and taxonomic classification.</title>
        <authorList>
            <person name="Goeker M."/>
        </authorList>
    </citation>
    <scope>NUCLEOTIDE SEQUENCE [LARGE SCALE GENOMIC DNA]</scope>
    <source>
        <strain evidence="2 3">DSM 19979</strain>
    </source>
</reference>
<gene>
    <name evidence="2" type="ORF">GGQ83_000190</name>
</gene>
<proteinExistence type="predicted"/>
<organism evidence="2 3">
    <name type="scientific">Roseococcus suduntuyensis</name>
    <dbReference type="NCBI Taxonomy" id="455361"/>
    <lineage>
        <taxon>Bacteria</taxon>
        <taxon>Pseudomonadati</taxon>
        <taxon>Pseudomonadota</taxon>
        <taxon>Alphaproteobacteria</taxon>
        <taxon>Acetobacterales</taxon>
        <taxon>Roseomonadaceae</taxon>
        <taxon>Roseococcus</taxon>
    </lineage>
</organism>
<dbReference type="AlphaFoldDB" id="A0A840A8W9"/>
<accession>A0A840A8W9</accession>
<comment type="caution">
    <text evidence="2">The sequence shown here is derived from an EMBL/GenBank/DDBJ whole genome shotgun (WGS) entry which is preliminary data.</text>
</comment>
<sequence>MEALSEAPSQPRARANDPRDRAFRSGGLAATPDFGNAPRPAPRVELAPRPNLSLDAPRAPMAEEVAGIRPTIINPAIPGNGMAAEGMINRRERRFLDTPAAGARFSAPVTW</sequence>
<dbReference type="Proteomes" id="UP000553193">
    <property type="component" value="Unassembled WGS sequence"/>
</dbReference>
<protein>
    <submittedName>
        <fullName evidence="2">Uncharacterized protein</fullName>
    </submittedName>
</protein>
<evidence type="ECO:0000313" key="2">
    <source>
        <dbReference type="EMBL" id="MBB3896764.1"/>
    </source>
</evidence>
<dbReference type="RefSeq" id="WP_184381724.1">
    <property type="nucleotide sequence ID" value="NZ_JACIDJ010000001.1"/>
</dbReference>
<dbReference type="EMBL" id="JACIDJ010000001">
    <property type="protein sequence ID" value="MBB3896764.1"/>
    <property type="molecule type" value="Genomic_DNA"/>
</dbReference>
<evidence type="ECO:0000256" key="1">
    <source>
        <dbReference type="SAM" id="MobiDB-lite"/>
    </source>
</evidence>